<evidence type="ECO:0000256" key="4">
    <source>
        <dbReference type="ARBA" id="ARBA00023015"/>
    </source>
</evidence>
<evidence type="ECO:0000259" key="7">
    <source>
        <dbReference type="Pfam" id="PF00156"/>
    </source>
</evidence>
<comment type="subunit">
    <text evidence="6">Homodimer and homohexamer; in equilibrium.</text>
</comment>
<proteinExistence type="inferred from homology"/>
<dbReference type="Proteomes" id="UP001197974">
    <property type="component" value="Chromosome"/>
</dbReference>
<keyword evidence="6" id="KW-0694">RNA-binding</keyword>
<dbReference type="NCBIfam" id="NF003547">
    <property type="entry name" value="PRK05205.1-3"/>
    <property type="match status" value="1"/>
</dbReference>
<dbReference type="SUPFAM" id="SSF53271">
    <property type="entry name" value="PRTase-like"/>
    <property type="match status" value="1"/>
</dbReference>
<evidence type="ECO:0000313" key="8">
    <source>
        <dbReference type="EMBL" id="WLR43604.1"/>
    </source>
</evidence>
<evidence type="ECO:0000256" key="5">
    <source>
        <dbReference type="ARBA" id="ARBA00023163"/>
    </source>
</evidence>
<organism evidence="8 9">
    <name type="scientific">Bacillus carboniphilus</name>
    <dbReference type="NCBI Taxonomy" id="86663"/>
    <lineage>
        <taxon>Bacteria</taxon>
        <taxon>Bacillati</taxon>
        <taxon>Bacillota</taxon>
        <taxon>Bacilli</taxon>
        <taxon>Bacillales</taxon>
        <taxon>Bacillaceae</taxon>
        <taxon>Bacillus</taxon>
    </lineage>
</organism>
<dbReference type="PANTHER" id="PTHR11608">
    <property type="entry name" value="BIFUNCTIONAL PROTEIN PYRR"/>
    <property type="match status" value="1"/>
</dbReference>
<dbReference type="HAMAP" id="MF_01219">
    <property type="entry name" value="PyrR"/>
    <property type="match status" value="1"/>
</dbReference>
<keyword evidence="4 6" id="KW-0805">Transcription regulation</keyword>
<comment type="catalytic activity">
    <reaction evidence="6">
        <text>UMP + diphosphate = 5-phospho-alpha-D-ribose 1-diphosphate + uracil</text>
        <dbReference type="Rhea" id="RHEA:13017"/>
        <dbReference type="ChEBI" id="CHEBI:17568"/>
        <dbReference type="ChEBI" id="CHEBI:33019"/>
        <dbReference type="ChEBI" id="CHEBI:57865"/>
        <dbReference type="ChEBI" id="CHEBI:58017"/>
        <dbReference type="EC" id="2.4.2.9"/>
    </reaction>
</comment>
<evidence type="ECO:0000256" key="3">
    <source>
        <dbReference type="ARBA" id="ARBA00022676"/>
    </source>
</evidence>
<evidence type="ECO:0000313" key="9">
    <source>
        <dbReference type="Proteomes" id="UP001197974"/>
    </source>
</evidence>
<dbReference type="NCBIfam" id="NF003545">
    <property type="entry name" value="PRK05205.1-1"/>
    <property type="match status" value="1"/>
</dbReference>
<feature type="short sequence motif" description="PRPP-binding" evidence="6">
    <location>
        <begin position="101"/>
        <end position="113"/>
    </location>
</feature>
<keyword evidence="6 8" id="KW-0808">Transferase</keyword>
<reference evidence="8 9" key="1">
    <citation type="submission" date="2023-06" db="EMBL/GenBank/DDBJ databases">
        <title>Five Gram-positive bacteria isolated from mangrove sediments in Shenzhen, Guangdong, China.</title>
        <authorList>
            <person name="Yu S."/>
            <person name="Zheng W."/>
            <person name="Huang Y."/>
        </authorList>
    </citation>
    <scope>NUCLEOTIDE SEQUENCE [LARGE SCALE GENOMIC DNA]</scope>
    <source>
        <strain evidence="8 9">SaN35-3</strain>
    </source>
</reference>
<evidence type="ECO:0000256" key="1">
    <source>
        <dbReference type="ARBA" id="ARBA00005565"/>
    </source>
</evidence>
<dbReference type="CDD" id="cd06223">
    <property type="entry name" value="PRTases_typeI"/>
    <property type="match status" value="1"/>
</dbReference>
<dbReference type="Gene3D" id="3.40.50.2020">
    <property type="match status" value="1"/>
</dbReference>
<sequence>MSQKALLLDESAIRRGLTRIAHEIIENNKGIQDCILVGIKTRGIYLAKRLSERIEQIEGSSIGVGELDITLYRDDLTTKTSDQQPVVNGSNIPFEIDDKTVIIVDDVLYTGRTVRAAMDALMDIGRPSQIQLAALVDRGHRELPIRADYVGKNIPTSSLEKIVVELKEVDELDQVTIHEKT</sequence>
<feature type="domain" description="Phosphoribosyltransferase" evidence="7">
    <location>
        <begin position="8"/>
        <end position="158"/>
    </location>
</feature>
<dbReference type="InterPro" id="IPR000836">
    <property type="entry name" value="PRTase_dom"/>
</dbReference>
<dbReference type="Pfam" id="PF00156">
    <property type="entry name" value="Pribosyltran"/>
    <property type="match status" value="1"/>
</dbReference>
<dbReference type="RefSeq" id="WP_226538405.1">
    <property type="nucleotide sequence ID" value="NZ_CP129013.1"/>
</dbReference>
<gene>
    <name evidence="6 8" type="primary">pyrR</name>
    <name evidence="8" type="ORF">LC087_05470</name>
</gene>
<comment type="function">
    <text evidence="6">Also displays a weak uracil phosphoribosyltransferase activity which is not physiologically significant.</text>
</comment>
<dbReference type="EMBL" id="CP129013">
    <property type="protein sequence ID" value="WLR43604.1"/>
    <property type="molecule type" value="Genomic_DNA"/>
</dbReference>
<dbReference type="NCBIfam" id="NF003549">
    <property type="entry name" value="PRK05205.1-5"/>
    <property type="match status" value="1"/>
</dbReference>
<keyword evidence="5 6" id="KW-0804">Transcription</keyword>
<protein>
    <recommendedName>
        <fullName evidence="6">Bifunctional protein PyrR</fullName>
    </recommendedName>
    <domain>
        <recommendedName>
            <fullName evidence="6">Pyrimidine operon regulatory protein</fullName>
        </recommendedName>
    </domain>
    <domain>
        <recommendedName>
            <fullName evidence="6">Uracil phosphoribosyltransferase</fullName>
            <shortName evidence="6">UPRTase</shortName>
            <ecNumber evidence="6">2.4.2.9</ecNumber>
        </recommendedName>
    </domain>
</protein>
<accession>A0ABY9JXU5</accession>
<comment type="similarity">
    <text evidence="1 6">Belongs to the purine/pyrimidine phosphoribosyltransferase family. PyrR subfamily.</text>
</comment>
<dbReference type="InterPro" id="IPR023050">
    <property type="entry name" value="PyrR"/>
</dbReference>
<name>A0ABY9JXU5_9BACI</name>
<evidence type="ECO:0000256" key="6">
    <source>
        <dbReference type="HAMAP-Rule" id="MF_01219"/>
    </source>
</evidence>
<keyword evidence="9" id="KW-1185">Reference proteome</keyword>
<keyword evidence="3 6" id="KW-0328">Glycosyltransferase</keyword>
<keyword evidence="2 6" id="KW-0806">Transcription termination</keyword>
<dbReference type="GO" id="GO:0004845">
    <property type="term" value="F:uracil phosphoribosyltransferase activity"/>
    <property type="evidence" value="ECO:0007669"/>
    <property type="project" value="UniProtKB-EC"/>
</dbReference>
<evidence type="ECO:0000256" key="2">
    <source>
        <dbReference type="ARBA" id="ARBA00022472"/>
    </source>
</evidence>
<dbReference type="InterPro" id="IPR029057">
    <property type="entry name" value="PRTase-like"/>
</dbReference>
<comment type="function">
    <text evidence="6">Regulates transcriptional attenuation of the pyrimidine nucleotide (pyr) operon by binding in a uridine-dependent manner to specific sites on pyr mRNA. This disrupts an antiterminator hairpin in the RNA and favors formation of a downstream transcription terminator, leading to a reduced expression of downstream genes.</text>
</comment>
<dbReference type="InterPro" id="IPR050137">
    <property type="entry name" value="PyrR_bifunctional"/>
</dbReference>
<dbReference type="PANTHER" id="PTHR11608:SF0">
    <property type="entry name" value="BIFUNCTIONAL PROTEIN PYRR"/>
    <property type="match status" value="1"/>
</dbReference>
<dbReference type="NCBIfam" id="NF003548">
    <property type="entry name" value="PRK05205.1-4"/>
    <property type="match status" value="1"/>
</dbReference>
<dbReference type="EC" id="2.4.2.9" evidence="6"/>